<name>A0A388KJ37_CHABU</name>
<dbReference type="CDD" id="cd02227">
    <property type="entry name" value="cupin_TM1112-like"/>
    <property type="match status" value="1"/>
</dbReference>
<dbReference type="InterPro" id="IPR014710">
    <property type="entry name" value="RmlC-like_jellyroll"/>
</dbReference>
<dbReference type="Proteomes" id="UP000265515">
    <property type="component" value="Unassembled WGS sequence"/>
</dbReference>
<protein>
    <recommendedName>
        <fullName evidence="1">(S)-ureidoglycine aminohydrolase cupin domain-containing protein</fullName>
    </recommendedName>
</protein>
<dbReference type="Pfam" id="PF05899">
    <property type="entry name" value="Cupin_3"/>
    <property type="match status" value="1"/>
</dbReference>
<evidence type="ECO:0000313" key="2">
    <source>
        <dbReference type="EMBL" id="GBG70049.1"/>
    </source>
</evidence>
<feature type="domain" description="(S)-ureidoglycine aminohydrolase cupin" evidence="1">
    <location>
        <begin position="291"/>
        <end position="364"/>
    </location>
</feature>
<organism evidence="2 3">
    <name type="scientific">Chara braunii</name>
    <name type="common">Braun's stonewort</name>
    <dbReference type="NCBI Taxonomy" id="69332"/>
    <lineage>
        <taxon>Eukaryota</taxon>
        <taxon>Viridiplantae</taxon>
        <taxon>Streptophyta</taxon>
        <taxon>Charophyceae</taxon>
        <taxon>Charales</taxon>
        <taxon>Characeae</taxon>
        <taxon>Chara</taxon>
    </lineage>
</organism>
<evidence type="ECO:0000259" key="1">
    <source>
        <dbReference type="Pfam" id="PF05899"/>
    </source>
</evidence>
<dbReference type="Gramene" id="GBG70049">
    <property type="protein sequence ID" value="GBG70049"/>
    <property type="gene ID" value="CBR_g4877"/>
</dbReference>
<dbReference type="Gene3D" id="2.60.120.10">
    <property type="entry name" value="Jelly Rolls"/>
    <property type="match status" value="1"/>
</dbReference>
<sequence length="377" mass="41677">MECAVRPTHLPALASNLSWRQQTTAQSVSDTIFSARVQSCPVSSSSGGGGPSTSRTAGCTVNANGRWRGRENWNSAAAKAVASCCQQRRSFAVRLSMFPNREEDCTIAARLSMFPNREEDCTSLGLVCRTQRLARHQWRTTQFCSAAAAKLMSHSAGPKLSYGAAAKLSYGAAPELSHSLGVAVGERWIQSKGSSGCNDRSSATSRVLSAAKRGSALQPRLDPSLKLGRSYAPAKAINGDEEEEEYEIDEEELEREGEAPFVPPTGGVYGRPSVEKLFNLEVERPSEERLEELHVSKWSKWESGRTFWAWEWKVDELCFIEKGELEITPRESTRSAVFKAGDLVTFPKWLRARCEVREPLEMRYRFRAIGDAVGIES</sequence>
<proteinExistence type="predicted"/>
<dbReference type="SUPFAM" id="SSF51182">
    <property type="entry name" value="RmlC-like cupins"/>
    <property type="match status" value="1"/>
</dbReference>
<dbReference type="OrthoDB" id="733648at2759"/>
<reference evidence="2 3" key="1">
    <citation type="journal article" date="2018" name="Cell">
        <title>The Chara Genome: Secondary Complexity and Implications for Plant Terrestrialization.</title>
        <authorList>
            <person name="Nishiyama T."/>
            <person name="Sakayama H."/>
            <person name="Vries J.D."/>
            <person name="Buschmann H."/>
            <person name="Saint-Marcoux D."/>
            <person name="Ullrich K.K."/>
            <person name="Haas F.B."/>
            <person name="Vanderstraeten L."/>
            <person name="Becker D."/>
            <person name="Lang D."/>
            <person name="Vosolsobe S."/>
            <person name="Rombauts S."/>
            <person name="Wilhelmsson P.K.I."/>
            <person name="Janitza P."/>
            <person name="Kern R."/>
            <person name="Heyl A."/>
            <person name="Rumpler F."/>
            <person name="Villalobos L.I.A.C."/>
            <person name="Clay J.M."/>
            <person name="Skokan R."/>
            <person name="Toyoda A."/>
            <person name="Suzuki Y."/>
            <person name="Kagoshima H."/>
            <person name="Schijlen E."/>
            <person name="Tajeshwar N."/>
            <person name="Catarino B."/>
            <person name="Hetherington A.J."/>
            <person name="Saltykova A."/>
            <person name="Bonnot C."/>
            <person name="Breuninger H."/>
            <person name="Symeonidi A."/>
            <person name="Radhakrishnan G.V."/>
            <person name="Van Nieuwerburgh F."/>
            <person name="Deforce D."/>
            <person name="Chang C."/>
            <person name="Karol K.G."/>
            <person name="Hedrich R."/>
            <person name="Ulvskov P."/>
            <person name="Glockner G."/>
            <person name="Delwiche C.F."/>
            <person name="Petrasek J."/>
            <person name="Van de Peer Y."/>
            <person name="Friml J."/>
            <person name="Beilby M."/>
            <person name="Dolan L."/>
            <person name="Kohara Y."/>
            <person name="Sugano S."/>
            <person name="Fujiyama A."/>
            <person name="Delaux P.-M."/>
            <person name="Quint M."/>
            <person name="TheiBen G."/>
            <person name="Hagemann M."/>
            <person name="Harholt J."/>
            <person name="Dunand C."/>
            <person name="Zachgo S."/>
            <person name="Langdale J."/>
            <person name="Maumus F."/>
            <person name="Straeten D.V.D."/>
            <person name="Gould S.B."/>
            <person name="Rensing S.A."/>
        </authorList>
    </citation>
    <scope>NUCLEOTIDE SEQUENCE [LARGE SCALE GENOMIC DNA]</scope>
    <source>
        <strain evidence="2 3">S276</strain>
    </source>
</reference>
<keyword evidence="3" id="KW-1185">Reference proteome</keyword>
<accession>A0A388KJ37</accession>
<comment type="caution">
    <text evidence="2">The sequence shown here is derived from an EMBL/GenBank/DDBJ whole genome shotgun (WGS) entry which is preliminary data.</text>
</comment>
<dbReference type="PANTHER" id="PTHR33271:SF7">
    <property type="entry name" value="PLASTID TRANSCRIPTIONALLY ACTIVE 18"/>
    <property type="match status" value="1"/>
</dbReference>
<dbReference type="InterPro" id="IPR011051">
    <property type="entry name" value="RmlC_Cupin_sf"/>
</dbReference>
<dbReference type="EMBL" id="BFEA01000124">
    <property type="protein sequence ID" value="GBG70049.1"/>
    <property type="molecule type" value="Genomic_DNA"/>
</dbReference>
<dbReference type="InterPro" id="IPR008579">
    <property type="entry name" value="UGlyAH_Cupin_dom"/>
</dbReference>
<gene>
    <name evidence="2" type="ORF">CBR_g4877</name>
</gene>
<dbReference type="AlphaFoldDB" id="A0A388KJ37"/>
<evidence type="ECO:0000313" key="3">
    <source>
        <dbReference type="Proteomes" id="UP000265515"/>
    </source>
</evidence>
<dbReference type="PANTHER" id="PTHR33271">
    <property type="entry name" value="OS04G0445200 PROTEIN"/>
    <property type="match status" value="1"/>
</dbReference>